<feature type="binding site" evidence="6">
    <location>
        <begin position="130"/>
        <end position="133"/>
    </location>
    <ligand>
        <name>carbamoyl phosphate</name>
        <dbReference type="ChEBI" id="CHEBI:58228"/>
    </ligand>
</feature>
<evidence type="ECO:0000313" key="9">
    <source>
        <dbReference type="EMBL" id="HHS62597.1"/>
    </source>
</evidence>
<feature type="binding site" evidence="6">
    <location>
        <begin position="221"/>
        <end position="222"/>
    </location>
    <ligand>
        <name>L-ornithine</name>
        <dbReference type="ChEBI" id="CHEBI:46911"/>
    </ligand>
</feature>
<reference evidence="9" key="1">
    <citation type="journal article" date="2020" name="mSystems">
        <title>Genome- and Community-Level Interaction Insights into Carbon Utilization and Element Cycling Functions of Hydrothermarchaeota in Hydrothermal Sediment.</title>
        <authorList>
            <person name="Zhou Z."/>
            <person name="Liu Y."/>
            <person name="Xu W."/>
            <person name="Pan J."/>
            <person name="Luo Z.H."/>
            <person name="Li M."/>
        </authorList>
    </citation>
    <scope>NUCLEOTIDE SEQUENCE [LARGE SCALE GENOMIC DNA]</scope>
    <source>
        <strain evidence="9">SpSt-783</strain>
    </source>
</reference>
<dbReference type="PANTHER" id="PTHR45753:SF3">
    <property type="entry name" value="ORNITHINE TRANSCARBAMYLASE, MITOCHONDRIAL"/>
    <property type="match status" value="1"/>
</dbReference>
<evidence type="ECO:0000256" key="5">
    <source>
        <dbReference type="ARBA" id="ARBA00048772"/>
    </source>
</evidence>
<comment type="subcellular location">
    <subcellularLocation>
        <location evidence="6">Cytoplasm</location>
    </subcellularLocation>
</comment>
<dbReference type="GO" id="GO:0004585">
    <property type="term" value="F:ornithine carbamoyltransferase activity"/>
    <property type="evidence" value="ECO:0007669"/>
    <property type="project" value="UniProtKB-UniRule"/>
</dbReference>
<feature type="binding site" evidence="6">
    <location>
        <position position="79"/>
    </location>
    <ligand>
        <name>carbamoyl phosphate</name>
        <dbReference type="ChEBI" id="CHEBI:58228"/>
    </ligand>
</feature>
<feature type="binding site" evidence="6">
    <location>
        <position position="161"/>
    </location>
    <ligand>
        <name>L-ornithine</name>
        <dbReference type="ChEBI" id="CHEBI:46911"/>
    </ligand>
</feature>
<feature type="domain" description="Aspartate/ornithine carbamoyltransferase Asp/Orn-binding" evidence="7">
    <location>
        <begin position="150"/>
        <end position="297"/>
    </location>
</feature>
<dbReference type="GO" id="GO:0042450">
    <property type="term" value="P:L-arginine biosynthetic process via ornithine"/>
    <property type="evidence" value="ECO:0007669"/>
    <property type="project" value="UniProtKB-UniRule"/>
</dbReference>
<dbReference type="GO" id="GO:0019240">
    <property type="term" value="P:citrulline biosynthetic process"/>
    <property type="evidence" value="ECO:0007669"/>
    <property type="project" value="TreeGrafter"/>
</dbReference>
<dbReference type="FunFam" id="3.40.50.1370:FF:000008">
    <property type="entry name" value="Ornithine carbamoyltransferase"/>
    <property type="match status" value="1"/>
</dbReference>
<feature type="binding site" evidence="6">
    <location>
        <position position="103"/>
    </location>
    <ligand>
        <name>carbamoyl phosphate</name>
        <dbReference type="ChEBI" id="CHEBI:58228"/>
    </ligand>
</feature>
<dbReference type="InterPro" id="IPR024904">
    <property type="entry name" value="OTCase_ArgI"/>
</dbReference>
<evidence type="ECO:0000256" key="6">
    <source>
        <dbReference type="HAMAP-Rule" id="MF_01109"/>
    </source>
</evidence>
<dbReference type="AlphaFoldDB" id="A0A7C6AF40"/>
<sequence>MKRDLTSIFDLTRDEIYKIFEITRDLKEKQKKGVEHKLLKDRTLAMIFEKPSLRTRVTFETGMTQLGGHAIYLAPADIQLGKREAVKDVAKNLSRWVDIIMARVFSHKTIKELAENADIPVINGLCDLEHPCQILCDLFTVIEKKGDLNKITLAYIGDGNNVCNSFIAASALLDFKLNVATPDGYKPSKEYMKRAKNLKWTDNPIDAVKDADVIYTDVWASMGQEAEAEQRKKIFKSYQLNSKLLKNAQKKDYIIMHCLPAHRGEEITDEVIDGPHSIVFDQAENRLHIQKGIMVFLCKKS</sequence>
<dbReference type="PANTHER" id="PTHR45753">
    <property type="entry name" value="ORNITHINE CARBAMOYLTRANSFERASE, MITOCHONDRIAL"/>
    <property type="match status" value="1"/>
</dbReference>
<dbReference type="InterPro" id="IPR006132">
    <property type="entry name" value="Asp/Orn_carbamoyltranf_P-bd"/>
</dbReference>
<evidence type="ECO:0000256" key="4">
    <source>
        <dbReference type="ARBA" id="ARBA00022679"/>
    </source>
</evidence>
<evidence type="ECO:0000259" key="8">
    <source>
        <dbReference type="Pfam" id="PF02729"/>
    </source>
</evidence>
<dbReference type="GO" id="GO:0016597">
    <property type="term" value="F:amino acid binding"/>
    <property type="evidence" value="ECO:0007669"/>
    <property type="project" value="InterPro"/>
</dbReference>
<dbReference type="InterPro" id="IPR006130">
    <property type="entry name" value="Asp/Orn_carbamoylTrfase"/>
</dbReference>
<evidence type="ECO:0000259" key="7">
    <source>
        <dbReference type="Pfam" id="PF00185"/>
    </source>
</evidence>
<dbReference type="InterPro" id="IPR036901">
    <property type="entry name" value="Asp/Orn_carbamoylTrfase_sf"/>
</dbReference>
<protein>
    <recommendedName>
        <fullName evidence="3 6">Ornithine carbamoyltransferase</fullName>
        <shortName evidence="6">OTCase</shortName>
        <ecNumber evidence="3 6">2.1.3.3</ecNumber>
    </recommendedName>
</protein>
<gene>
    <name evidence="9" type="primary">argF</name>
    <name evidence="9" type="ORF">ENV70_03130</name>
</gene>
<comment type="caution">
    <text evidence="9">The sequence shown here is derived from an EMBL/GenBank/DDBJ whole genome shotgun (WGS) entry which is preliminary data.</text>
</comment>
<dbReference type="NCBIfam" id="TIGR00658">
    <property type="entry name" value="orni_carb_tr"/>
    <property type="match status" value="1"/>
</dbReference>
<dbReference type="PRINTS" id="PR00100">
    <property type="entry name" value="AOTCASE"/>
</dbReference>
<comment type="caution">
    <text evidence="6">Lacks conserved residue(s) required for the propagation of feature annotation.</text>
</comment>
<dbReference type="HAMAP" id="MF_01109">
    <property type="entry name" value="OTCase"/>
    <property type="match status" value="1"/>
</dbReference>
<keyword evidence="4 6" id="KW-0808">Transferase</keyword>
<comment type="similarity">
    <text evidence="2 6">Belongs to the aspartate/ornithine carbamoyltransferase superfamily. OTCase family.</text>
</comment>
<dbReference type="Gene3D" id="3.40.50.1370">
    <property type="entry name" value="Aspartate/ornithine carbamoyltransferase"/>
    <property type="match status" value="2"/>
</dbReference>
<dbReference type="InterPro" id="IPR002292">
    <property type="entry name" value="Orn/put_carbamltrans"/>
</dbReference>
<dbReference type="InterPro" id="IPR006131">
    <property type="entry name" value="Asp_carbamoyltransf_Asp/Orn-bd"/>
</dbReference>
<dbReference type="Pfam" id="PF00185">
    <property type="entry name" value="OTCace"/>
    <property type="match status" value="1"/>
</dbReference>
<organism evidence="9">
    <name type="scientific">candidate division WOR-3 bacterium</name>
    <dbReference type="NCBI Taxonomy" id="2052148"/>
    <lineage>
        <taxon>Bacteria</taxon>
        <taxon>Bacteria division WOR-3</taxon>
    </lineage>
</organism>
<dbReference type="SUPFAM" id="SSF53671">
    <property type="entry name" value="Aspartate/ornithine carbamoyltransferase"/>
    <property type="match status" value="1"/>
</dbReference>
<dbReference type="PRINTS" id="PR00102">
    <property type="entry name" value="OTCASE"/>
</dbReference>
<feature type="binding site" evidence="6">
    <location>
        <begin position="258"/>
        <end position="259"/>
    </location>
    <ligand>
        <name>carbamoyl phosphate</name>
        <dbReference type="ChEBI" id="CHEBI:58228"/>
    </ligand>
</feature>
<feature type="domain" description="Aspartate/ornithine carbamoyltransferase carbamoyl-P binding" evidence="8">
    <location>
        <begin position="3"/>
        <end position="143"/>
    </location>
</feature>
<dbReference type="GO" id="GO:0005737">
    <property type="term" value="C:cytoplasm"/>
    <property type="evidence" value="ECO:0007669"/>
    <property type="project" value="UniProtKB-SubCell"/>
</dbReference>
<feature type="binding site" evidence="6">
    <location>
        <position position="217"/>
    </location>
    <ligand>
        <name>L-ornithine</name>
        <dbReference type="ChEBI" id="CHEBI:46911"/>
    </ligand>
</feature>
<keyword evidence="6" id="KW-0963">Cytoplasm</keyword>
<dbReference type="EC" id="2.1.3.3" evidence="3 6"/>
<proteinExistence type="inferred from homology"/>
<evidence type="ECO:0000256" key="2">
    <source>
        <dbReference type="ARBA" id="ARBA00007805"/>
    </source>
</evidence>
<dbReference type="Pfam" id="PF02729">
    <property type="entry name" value="OTCace_N"/>
    <property type="match status" value="1"/>
</dbReference>
<dbReference type="EMBL" id="DTHJ01000065">
    <property type="protein sequence ID" value="HHS62597.1"/>
    <property type="molecule type" value="Genomic_DNA"/>
</dbReference>
<comment type="pathway">
    <text evidence="1">Amino-acid biosynthesis; L-arginine biosynthesis; L-arginine from L-ornithine and carbamoyl phosphate: step 1/3.</text>
</comment>
<evidence type="ECO:0000256" key="1">
    <source>
        <dbReference type="ARBA" id="ARBA00004975"/>
    </source>
</evidence>
<comment type="catalytic activity">
    <reaction evidence="5 6">
        <text>carbamoyl phosphate + L-ornithine = L-citrulline + phosphate + H(+)</text>
        <dbReference type="Rhea" id="RHEA:19513"/>
        <dbReference type="ChEBI" id="CHEBI:15378"/>
        <dbReference type="ChEBI" id="CHEBI:43474"/>
        <dbReference type="ChEBI" id="CHEBI:46911"/>
        <dbReference type="ChEBI" id="CHEBI:57743"/>
        <dbReference type="ChEBI" id="CHEBI:58228"/>
        <dbReference type="EC" id="2.1.3.3"/>
    </reaction>
</comment>
<name>A0A7C6AF40_UNCW3</name>
<feature type="binding site" evidence="6">
    <location>
        <position position="286"/>
    </location>
    <ligand>
        <name>carbamoyl phosphate</name>
        <dbReference type="ChEBI" id="CHEBI:58228"/>
    </ligand>
</feature>
<accession>A0A7C6AF40</accession>
<evidence type="ECO:0000256" key="3">
    <source>
        <dbReference type="ARBA" id="ARBA00013007"/>
    </source>
</evidence>
<dbReference type="NCBIfam" id="NF001986">
    <property type="entry name" value="PRK00779.1"/>
    <property type="match status" value="1"/>
</dbReference>